<feature type="compositionally biased region" description="Polar residues" evidence="1">
    <location>
        <begin position="82"/>
        <end position="96"/>
    </location>
</feature>
<accession>A0A348AI40</accession>
<sequence>MNQIGNTLPSGNTTGSLYVFSTQAKKPQEDDAQLQQTNSATGSINTITSAEGTVAAQSVPSAGTTISPAYSVDISEEGLNALNASKSGNESPTGKQSASSSDNATSSVNAASQTSGSSASGATTSNVESTADADSASAATNLSQYTDYQLKSMLNKGQITQNEYNTEIAKREAKTQDETANAISTANTVA</sequence>
<name>A0A348AI40_9FIRM</name>
<feature type="compositionally biased region" description="Polar residues" evidence="1">
    <location>
        <begin position="178"/>
        <end position="190"/>
    </location>
</feature>
<organism evidence="2 3">
    <name type="scientific">Methylomusa anaerophila</name>
    <dbReference type="NCBI Taxonomy" id="1930071"/>
    <lineage>
        <taxon>Bacteria</taxon>
        <taxon>Bacillati</taxon>
        <taxon>Bacillota</taxon>
        <taxon>Negativicutes</taxon>
        <taxon>Selenomonadales</taxon>
        <taxon>Sporomusaceae</taxon>
        <taxon>Methylomusa</taxon>
    </lineage>
</organism>
<evidence type="ECO:0000313" key="2">
    <source>
        <dbReference type="EMBL" id="BBB90738.1"/>
    </source>
</evidence>
<dbReference type="KEGG" id="mana:MAMMFC1_01399"/>
<dbReference type="EMBL" id="AP018449">
    <property type="protein sequence ID" value="BBB90738.1"/>
    <property type="molecule type" value="Genomic_DNA"/>
</dbReference>
<feature type="region of interest" description="Disordered" evidence="1">
    <location>
        <begin position="20"/>
        <end position="45"/>
    </location>
</feature>
<keyword evidence="3" id="KW-1185">Reference proteome</keyword>
<evidence type="ECO:0000256" key="1">
    <source>
        <dbReference type="SAM" id="MobiDB-lite"/>
    </source>
</evidence>
<evidence type="ECO:0000313" key="3">
    <source>
        <dbReference type="Proteomes" id="UP000276437"/>
    </source>
</evidence>
<feature type="compositionally biased region" description="Low complexity" evidence="1">
    <location>
        <begin position="97"/>
        <end position="137"/>
    </location>
</feature>
<dbReference type="AlphaFoldDB" id="A0A348AI40"/>
<feature type="compositionally biased region" description="Polar residues" evidence="1">
    <location>
        <begin position="33"/>
        <end position="45"/>
    </location>
</feature>
<feature type="region of interest" description="Disordered" evidence="1">
    <location>
        <begin position="170"/>
        <end position="190"/>
    </location>
</feature>
<feature type="region of interest" description="Disordered" evidence="1">
    <location>
        <begin position="82"/>
        <end position="137"/>
    </location>
</feature>
<reference evidence="2 3" key="1">
    <citation type="journal article" date="2018" name="Int. J. Syst. Evol. Microbiol.">
        <title>Methylomusa anaerophila gen. nov., sp. nov., an anaerobic methanol-utilizing bacterium isolated from a microbial fuel cell.</title>
        <authorList>
            <person name="Amano N."/>
            <person name="Yamamuro A."/>
            <person name="Miyahara M."/>
            <person name="Kouzuma A."/>
            <person name="Abe T."/>
            <person name="Watanabe K."/>
        </authorList>
    </citation>
    <scope>NUCLEOTIDE SEQUENCE [LARGE SCALE GENOMIC DNA]</scope>
    <source>
        <strain evidence="2 3">MMFC1</strain>
    </source>
</reference>
<dbReference type="OrthoDB" id="9933290at2"/>
<protein>
    <recommendedName>
        <fullName evidence="4">SHOCT domain-containing protein</fullName>
    </recommendedName>
</protein>
<proteinExistence type="predicted"/>
<evidence type="ECO:0008006" key="4">
    <source>
        <dbReference type="Google" id="ProtNLM"/>
    </source>
</evidence>
<dbReference type="RefSeq" id="WP_126307632.1">
    <property type="nucleotide sequence ID" value="NZ_AP018449.1"/>
</dbReference>
<gene>
    <name evidence="2" type="ORF">MAMMFC1_01399</name>
</gene>
<dbReference type="Proteomes" id="UP000276437">
    <property type="component" value="Chromosome"/>
</dbReference>